<proteinExistence type="predicted"/>
<organism evidence="4 5">
    <name type="scientific">Oedothorax gibbosus</name>
    <dbReference type="NCBI Taxonomy" id="931172"/>
    <lineage>
        <taxon>Eukaryota</taxon>
        <taxon>Metazoa</taxon>
        <taxon>Ecdysozoa</taxon>
        <taxon>Arthropoda</taxon>
        <taxon>Chelicerata</taxon>
        <taxon>Arachnida</taxon>
        <taxon>Araneae</taxon>
        <taxon>Araneomorphae</taxon>
        <taxon>Entelegynae</taxon>
        <taxon>Araneoidea</taxon>
        <taxon>Linyphiidae</taxon>
        <taxon>Erigoninae</taxon>
        <taxon>Oedothorax</taxon>
    </lineage>
</organism>
<keyword evidence="3" id="KW-0732">Signal</keyword>
<dbReference type="SMART" id="SM00369">
    <property type="entry name" value="LRR_TYP"/>
    <property type="match status" value="2"/>
</dbReference>
<accession>A0AAV6VGG5</accession>
<dbReference type="InterPro" id="IPR032675">
    <property type="entry name" value="LRR_dom_sf"/>
</dbReference>
<protein>
    <submittedName>
        <fullName evidence="4">Uncharacterized protein</fullName>
    </submittedName>
</protein>
<evidence type="ECO:0000256" key="2">
    <source>
        <dbReference type="ARBA" id="ARBA00022737"/>
    </source>
</evidence>
<comment type="caution">
    <text evidence="4">The sequence shown here is derived from an EMBL/GenBank/DDBJ whole genome shotgun (WGS) entry which is preliminary data.</text>
</comment>
<gene>
    <name evidence="4" type="ORF">JTE90_001108</name>
</gene>
<dbReference type="InterPro" id="IPR003591">
    <property type="entry name" value="Leu-rich_rpt_typical-subtyp"/>
</dbReference>
<dbReference type="Proteomes" id="UP000827092">
    <property type="component" value="Unassembled WGS sequence"/>
</dbReference>
<dbReference type="InterPro" id="IPR001611">
    <property type="entry name" value="Leu-rich_rpt"/>
</dbReference>
<dbReference type="PROSITE" id="PS51257">
    <property type="entry name" value="PROKAR_LIPOPROTEIN"/>
    <property type="match status" value="1"/>
</dbReference>
<feature type="signal peptide" evidence="3">
    <location>
        <begin position="1"/>
        <end position="23"/>
    </location>
</feature>
<sequence length="313" mass="35128">MKNSSIFSLTFLFSVLLSCTVQGQCPAGISPCTCQDPKDGGVLVQCSSPASGPRVTSALETMSQNQQWDLHLNSMNLVELPPTVKSVMSLRLSNCVLGRLLKTSSVLVWPKLNEVVIESSRIVEDPWSQLKGARILQSLKVSDFSMRSIGQSFRKVPPSVEYLDLRKTGTTRLEPGCMAHLTNLLYVFMADMPLAEFPRAALPTELSQLHTFILGNTLIEKLEPNFFDGMPKLEVLMLNGNKFTTLSSHLFMPLKTHLTHLLAERNPLQCDCNLLWLKKNFQHKRTIKVMATCYDASLKEFRAVMKINEEDYC</sequence>
<keyword evidence="1" id="KW-0433">Leucine-rich repeat</keyword>
<evidence type="ECO:0000256" key="1">
    <source>
        <dbReference type="ARBA" id="ARBA00022614"/>
    </source>
</evidence>
<dbReference type="Gene3D" id="3.80.10.10">
    <property type="entry name" value="Ribonuclease Inhibitor"/>
    <property type="match status" value="1"/>
</dbReference>
<dbReference type="AlphaFoldDB" id="A0AAV6VGG5"/>
<reference evidence="4 5" key="1">
    <citation type="journal article" date="2022" name="Nat. Ecol. Evol.">
        <title>A masculinizing supergene underlies an exaggerated male reproductive morph in a spider.</title>
        <authorList>
            <person name="Hendrickx F."/>
            <person name="De Corte Z."/>
            <person name="Sonet G."/>
            <person name="Van Belleghem S.M."/>
            <person name="Kostlbacher S."/>
            <person name="Vangestel C."/>
        </authorList>
    </citation>
    <scope>NUCLEOTIDE SEQUENCE [LARGE SCALE GENOMIC DNA]</scope>
    <source>
        <strain evidence="4">W744_W776</strain>
    </source>
</reference>
<keyword evidence="5" id="KW-1185">Reference proteome</keyword>
<evidence type="ECO:0000313" key="5">
    <source>
        <dbReference type="Proteomes" id="UP000827092"/>
    </source>
</evidence>
<evidence type="ECO:0000256" key="3">
    <source>
        <dbReference type="SAM" id="SignalP"/>
    </source>
</evidence>
<dbReference type="PANTHER" id="PTHR24366:SF96">
    <property type="entry name" value="LEUCINE RICH REPEAT CONTAINING 53"/>
    <property type="match status" value="1"/>
</dbReference>
<name>A0AAV6VGG5_9ARAC</name>
<dbReference type="EMBL" id="JAFNEN010000076">
    <property type="protein sequence ID" value="KAG8195870.1"/>
    <property type="molecule type" value="Genomic_DNA"/>
</dbReference>
<keyword evidence="2" id="KW-0677">Repeat</keyword>
<dbReference type="PANTHER" id="PTHR24366">
    <property type="entry name" value="IG(IMMUNOGLOBULIN) AND LRR(LEUCINE RICH REPEAT) DOMAINS"/>
    <property type="match status" value="1"/>
</dbReference>
<dbReference type="Pfam" id="PF13855">
    <property type="entry name" value="LRR_8"/>
    <property type="match status" value="1"/>
</dbReference>
<feature type="chain" id="PRO_5043395054" evidence="3">
    <location>
        <begin position="24"/>
        <end position="313"/>
    </location>
</feature>
<dbReference type="SUPFAM" id="SSF52058">
    <property type="entry name" value="L domain-like"/>
    <property type="match status" value="1"/>
</dbReference>
<evidence type="ECO:0000313" key="4">
    <source>
        <dbReference type="EMBL" id="KAG8195870.1"/>
    </source>
</evidence>